<dbReference type="EMBL" id="JRHO01000015">
    <property type="protein sequence ID" value="KGK97633.1"/>
    <property type="molecule type" value="Genomic_DNA"/>
</dbReference>
<gene>
    <name evidence="2" type="ORF">LI82_12700</name>
</gene>
<evidence type="ECO:0000313" key="3">
    <source>
        <dbReference type="Proteomes" id="UP000029859"/>
    </source>
</evidence>
<organism evidence="2 3">
    <name type="scientific">Methanococcoides methylutens</name>
    <dbReference type="NCBI Taxonomy" id="2226"/>
    <lineage>
        <taxon>Archaea</taxon>
        <taxon>Methanobacteriati</taxon>
        <taxon>Methanobacteriota</taxon>
        <taxon>Stenosarchaea group</taxon>
        <taxon>Methanomicrobia</taxon>
        <taxon>Methanosarcinales</taxon>
        <taxon>Methanosarcinaceae</taxon>
        <taxon>Methanococcoides</taxon>
    </lineage>
</organism>
<dbReference type="Pfam" id="PF14417">
    <property type="entry name" value="MEDS"/>
    <property type="match status" value="1"/>
</dbReference>
<feature type="domain" description="MEDS" evidence="1">
    <location>
        <begin position="19"/>
        <end position="174"/>
    </location>
</feature>
<dbReference type="AlphaFoldDB" id="A0A099T0M5"/>
<sequence>MQEYSRKMDLPISDVPHGDHMTLVYKNDDNVLDFVSSFLRSGFKRNDLCVWVTPGMKKEENTNDLFKEKTVYVNQNSCSSNFDLVLVNPALLSNVGSFCDSILELIEKKQKYVCKSGFSGLRINVDLMAEKDQMLPFLRACRKSIISSTSAMDLTSLFTCPLDSFSSSEVLELVDDRENTIMKMNGMWTNLVDMLSSKCRKHLQSSPELIIKEKRTTVNLQEKYMSFHY</sequence>
<name>A0A099T0M5_METMT</name>
<comment type="caution">
    <text evidence="2">The sequence shown here is derived from an EMBL/GenBank/DDBJ whole genome shotgun (WGS) entry which is preliminary data.</text>
</comment>
<dbReference type="InterPro" id="IPR025847">
    <property type="entry name" value="MEDS_domain"/>
</dbReference>
<dbReference type="RefSeq" id="WP_048196346.1">
    <property type="nucleotide sequence ID" value="NZ_CAAGSM010000005.1"/>
</dbReference>
<reference evidence="2 3" key="1">
    <citation type="submission" date="2014-09" db="EMBL/GenBank/DDBJ databases">
        <title>Draft genome sequence of an obligately methylotrophic methanogen, Methanococcoides methylutens, isolated from marine sediment.</title>
        <authorList>
            <person name="Guan Y."/>
            <person name="Ngugi D.K."/>
            <person name="Blom J."/>
            <person name="Ali S."/>
            <person name="Ferry J.G."/>
            <person name="Stingl U."/>
        </authorList>
    </citation>
    <scope>NUCLEOTIDE SEQUENCE [LARGE SCALE GENOMIC DNA]</scope>
    <source>
        <strain evidence="2 3">DSM 2657</strain>
    </source>
</reference>
<accession>A0A099T0M5</accession>
<proteinExistence type="predicted"/>
<keyword evidence="3" id="KW-1185">Reference proteome</keyword>
<protein>
    <recommendedName>
        <fullName evidence="1">MEDS domain-containing protein</fullName>
    </recommendedName>
</protein>
<evidence type="ECO:0000313" key="2">
    <source>
        <dbReference type="EMBL" id="KGK97633.1"/>
    </source>
</evidence>
<dbReference type="Proteomes" id="UP000029859">
    <property type="component" value="Unassembled WGS sequence"/>
</dbReference>
<dbReference type="OrthoDB" id="134017at2157"/>
<evidence type="ECO:0000259" key="1">
    <source>
        <dbReference type="Pfam" id="PF14417"/>
    </source>
</evidence>